<gene>
    <name evidence="2" type="ORF">BDW42DRAFT_128291</name>
</gene>
<dbReference type="AlphaFoldDB" id="A0A2J5HQB8"/>
<name>A0A2J5HQB8_9EURO</name>
<feature type="region of interest" description="Disordered" evidence="1">
    <location>
        <begin position="65"/>
        <end position="120"/>
    </location>
</feature>
<keyword evidence="3" id="KW-1185">Reference proteome</keyword>
<feature type="region of interest" description="Disordered" evidence="1">
    <location>
        <begin position="1"/>
        <end position="48"/>
    </location>
</feature>
<proteinExistence type="predicted"/>
<evidence type="ECO:0000256" key="1">
    <source>
        <dbReference type="SAM" id="MobiDB-lite"/>
    </source>
</evidence>
<feature type="compositionally biased region" description="Basic and acidic residues" evidence="1">
    <location>
        <begin position="31"/>
        <end position="40"/>
    </location>
</feature>
<dbReference type="Proteomes" id="UP000235023">
    <property type="component" value="Unassembled WGS sequence"/>
</dbReference>
<feature type="compositionally biased region" description="Acidic residues" evidence="1">
    <location>
        <begin position="83"/>
        <end position="101"/>
    </location>
</feature>
<reference evidence="3" key="1">
    <citation type="submission" date="2017-12" db="EMBL/GenBank/DDBJ databases">
        <authorList>
            <consortium name="DOE Joint Genome Institute"/>
            <person name="Mondo S.J."/>
            <person name="Kjaerbolling I."/>
            <person name="Vesth T.C."/>
            <person name="Frisvad J.C."/>
            <person name="Nybo J.L."/>
            <person name="Theobald S."/>
            <person name="Kuo A."/>
            <person name="Bowyer P."/>
            <person name="Matsuda Y."/>
            <person name="Lyhne E.K."/>
            <person name="Kogle M.E."/>
            <person name="Clum A."/>
            <person name="Lipzen A."/>
            <person name="Salamov A."/>
            <person name="Ngan C.Y."/>
            <person name="Daum C."/>
            <person name="Chiniquy J."/>
            <person name="Barry K."/>
            <person name="LaButti K."/>
            <person name="Haridas S."/>
            <person name="Simmons B.A."/>
            <person name="Magnuson J.K."/>
            <person name="Mortensen U.H."/>
            <person name="Larsen T.O."/>
            <person name="Grigoriev I.V."/>
            <person name="Baker S.E."/>
            <person name="Andersen M.R."/>
            <person name="Nordberg H.P."/>
            <person name="Cantor M.N."/>
            <person name="Hua S.X."/>
        </authorList>
    </citation>
    <scope>NUCLEOTIDE SEQUENCE [LARGE SCALE GENOMIC DNA]</scope>
    <source>
        <strain evidence="3">IBT 19404</strain>
    </source>
</reference>
<organism evidence="2 3">
    <name type="scientific">Aspergillus taichungensis</name>
    <dbReference type="NCBI Taxonomy" id="482145"/>
    <lineage>
        <taxon>Eukaryota</taxon>
        <taxon>Fungi</taxon>
        <taxon>Dikarya</taxon>
        <taxon>Ascomycota</taxon>
        <taxon>Pezizomycotina</taxon>
        <taxon>Eurotiomycetes</taxon>
        <taxon>Eurotiomycetidae</taxon>
        <taxon>Eurotiales</taxon>
        <taxon>Aspergillaceae</taxon>
        <taxon>Aspergillus</taxon>
        <taxon>Aspergillus subgen. Circumdati</taxon>
    </lineage>
</organism>
<accession>A0A2J5HQB8</accession>
<evidence type="ECO:0000313" key="2">
    <source>
        <dbReference type="EMBL" id="PLN79405.1"/>
    </source>
</evidence>
<dbReference type="EMBL" id="KZ559561">
    <property type="protein sequence ID" value="PLN79405.1"/>
    <property type="molecule type" value="Genomic_DNA"/>
</dbReference>
<protein>
    <submittedName>
        <fullName evidence="2">Uncharacterized protein</fullName>
    </submittedName>
</protein>
<evidence type="ECO:0000313" key="3">
    <source>
        <dbReference type="Proteomes" id="UP000235023"/>
    </source>
</evidence>
<sequence length="158" mass="17497">MYVGWIGWKSASASKGRRAGGGGPTNKKSSCRRDGRRDASPLKYRGNGRETTNDLIWWVLGCPEERGGNLRRRNGGPGVGDGTDGDDDIEEEQEGEGEEQEGGGRGRGWDEEEEEKEKERGWLEFLWSTLSRGARDERRVVSENRRLSCQGVPGCALP</sequence>